<reference evidence="1" key="1">
    <citation type="journal article" date="2023" name="Plant J.">
        <title>The genome of the king protea, Protea cynaroides.</title>
        <authorList>
            <person name="Chang J."/>
            <person name="Duong T.A."/>
            <person name="Schoeman C."/>
            <person name="Ma X."/>
            <person name="Roodt D."/>
            <person name="Barker N."/>
            <person name="Li Z."/>
            <person name="Van de Peer Y."/>
            <person name="Mizrachi E."/>
        </authorList>
    </citation>
    <scope>NUCLEOTIDE SEQUENCE</scope>
    <source>
        <tissue evidence="1">Young leaves</tissue>
    </source>
</reference>
<gene>
    <name evidence="1" type="ORF">NE237_011693</name>
</gene>
<dbReference type="CDD" id="cd22162">
    <property type="entry name" value="F-box_AtSKIP3-like"/>
    <property type="match status" value="1"/>
</dbReference>
<evidence type="ECO:0000313" key="1">
    <source>
        <dbReference type="EMBL" id="KAJ4954910.1"/>
    </source>
</evidence>
<dbReference type="SUPFAM" id="SSF81383">
    <property type="entry name" value="F-box domain"/>
    <property type="match status" value="1"/>
</dbReference>
<accession>A0A9Q0GYP4</accession>
<evidence type="ECO:0000313" key="2">
    <source>
        <dbReference type="Proteomes" id="UP001141806"/>
    </source>
</evidence>
<comment type="caution">
    <text evidence="1">The sequence shown here is derived from an EMBL/GenBank/DDBJ whole genome shotgun (WGS) entry which is preliminary data.</text>
</comment>
<dbReference type="AlphaFoldDB" id="A0A9Q0GYP4"/>
<dbReference type="EMBL" id="JAMYWD010000011">
    <property type="protein sequence ID" value="KAJ4954910.1"/>
    <property type="molecule type" value="Genomic_DNA"/>
</dbReference>
<sequence length="382" mass="43537">MTAFLHLYYRREPSRKTTCEINSKVEEEEMEQGSTTNLYDLPECCIADILSRICTSPRDACRLSTVSSIFRSMTDSDSVWERFLPSDIQQILSSSVSLSLPNFSSKKEQFLHLSDNPLLIDNGTKTFSLEKCSGKKCYMIGAKELFIVWAWGNTPMAWKWTSVPESRFSEVAELVEVYWLDIHGRMETRLLSPNTTYVAYMVFKLTVLAYGLQNKSVETIVRLASGARIESERGEGKSVILQRPVERKWEGELPEGTEANSVPEIEVPKERGDGWMEIEMGEFFNERDEYGEIDMILLDFNSCDSKSGLIIQGIEIRPKVNQLMRRRATRKGFGSSPAHFSAGCRRDSVVDQMTFSSSAAPKITNRILKHFYFRFPSATSCF</sequence>
<proteinExistence type="predicted"/>
<protein>
    <recommendedName>
        <fullName evidence="3">F-box domain-containing protein</fullName>
    </recommendedName>
</protein>
<keyword evidence="2" id="KW-1185">Reference proteome</keyword>
<dbReference type="OrthoDB" id="1918565at2759"/>
<dbReference type="Pfam" id="PF14299">
    <property type="entry name" value="PP2"/>
    <property type="match status" value="1"/>
</dbReference>
<name>A0A9Q0GYP4_9MAGN</name>
<organism evidence="1 2">
    <name type="scientific">Protea cynaroides</name>
    <dbReference type="NCBI Taxonomy" id="273540"/>
    <lineage>
        <taxon>Eukaryota</taxon>
        <taxon>Viridiplantae</taxon>
        <taxon>Streptophyta</taxon>
        <taxon>Embryophyta</taxon>
        <taxon>Tracheophyta</taxon>
        <taxon>Spermatophyta</taxon>
        <taxon>Magnoliopsida</taxon>
        <taxon>Proteales</taxon>
        <taxon>Proteaceae</taxon>
        <taxon>Protea</taxon>
    </lineage>
</organism>
<dbReference type="PANTHER" id="PTHR32278">
    <property type="entry name" value="F-BOX DOMAIN-CONTAINING PROTEIN"/>
    <property type="match status" value="1"/>
</dbReference>
<dbReference type="InterPro" id="IPR025886">
    <property type="entry name" value="PP2-like"/>
</dbReference>
<dbReference type="Proteomes" id="UP001141806">
    <property type="component" value="Unassembled WGS sequence"/>
</dbReference>
<dbReference type="InterPro" id="IPR036047">
    <property type="entry name" value="F-box-like_dom_sf"/>
</dbReference>
<evidence type="ECO:0008006" key="3">
    <source>
        <dbReference type="Google" id="ProtNLM"/>
    </source>
</evidence>
<dbReference type="PANTHER" id="PTHR32278:SF111">
    <property type="entry name" value="F-BOX PROTEIN PP2-B12-RELATED"/>
    <property type="match status" value="1"/>
</dbReference>